<accession>A0A1M6SE70</accession>
<protein>
    <submittedName>
        <fullName evidence="1">Uncharacterized protein</fullName>
    </submittedName>
</protein>
<keyword evidence="2" id="KW-1185">Reference proteome</keyword>
<evidence type="ECO:0000313" key="2">
    <source>
        <dbReference type="Proteomes" id="UP000184301"/>
    </source>
</evidence>
<feature type="non-terminal residue" evidence="1">
    <location>
        <position position="1"/>
    </location>
</feature>
<reference evidence="1 2" key="1">
    <citation type="submission" date="2016-11" db="EMBL/GenBank/DDBJ databases">
        <authorList>
            <person name="Jaros S."/>
            <person name="Januszkiewicz K."/>
            <person name="Wedrychowicz H."/>
        </authorList>
    </citation>
    <scope>NUCLEOTIDE SEQUENCE [LARGE SCALE GENOMIC DNA]</scope>
    <source>
        <strain evidence="1 2">DSM 15480</strain>
    </source>
</reference>
<dbReference type="Proteomes" id="UP000184301">
    <property type="component" value="Unassembled WGS sequence"/>
</dbReference>
<name>A0A1M6SE70_9FIRM</name>
<organism evidence="1 2">
    <name type="scientific">Hespellia stercorisuis DSM 15480</name>
    <dbReference type="NCBI Taxonomy" id="1121950"/>
    <lineage>
        <taxon>Bacteria</taxon>
        <taxon>Bacillati</taxon>
        <taxon>Bacillota</taxon>
        <taxon>Clostridia</taxon>
        <taxon>Lachnospirales</taxon>
        <taxon>Lachnospiraceae</taxon>
        <taxon>Hespellia</taxon>
    </lineage>
</organism>
<sequence length="42" mass="4978">YKIVLRLLSQRYKPAIPKGIALEGMEKQCYTMWLDEEKEDCS</sequence>
<dbReference type="EMBL" id="FQZY01000049">
    <property type="protein sequence ID" value="SHK43062.1"/>
    <property type="molecule type" value="Genomic_DNA"/>
</dbReference>
<proteinExistence type="predicted"/>
<gene>
    <name evidence="1" type="ORF">SAMN02745243_02922</name>
</gene>
<dbReference type="AlphaFoldDB" id="A0A1M6SE70"/>
<evidence type="ECO:0000313" key="1">
    <source>
        <dbReference type="EMBL" id="SHK43062.1"/>
    </source>
</evidence>